<dbReference type="EMBL" id="CM044701">
    <property type="protein sequence ID" value="KAI5681476.1"/>
    <property type="molecule type" value="Genomic_DNA"/>
</dbReference>
<name>A0ACC0C9M5_CATRO</name>
<dbReference type="Proteomes" id="UP001060085">
    <property type="component" value="Linkage Group LG01"/>
</dbReference>
<gene>
    <name evidence="1" type="ORF">M9H77_02704</name>
</gene>
<sequence>MVLSIELLIVSGLIMGEHVPPICYISLGKDKKPHTSILPYLAGVTAKRDITYMTHYYPLYYLTNRVGGQPPSSKIANESDDTPIAHWAQAPRTRALRQNWAGTSYGSQDDPLPPSSYLAPQVTFTMPPEMIRMRKSNVPTFKEEANRKKTDKYI</sequence>
<reference evidence="2" key="1">
    <citation type="journal article" date="2023" name="Nat. Plants">
        <title>Single-cell RNA sequencing provides a high-resolution roadmap for understanding the multicellular compartmentation of specialized metabolism.</title>
        <authorList>
            <person name="Sun S."/>
            <person name="Shen X."/>
            <person name="Li Y."/>
            <person name="Li Y."/>
            <person name="Wang S."/>
            <person name="Li R."/>
            <person name="Zhang H."/>
            <person name="Shen G."/>
            <person name="Guo B."/>
            <person name="Wei J."/>
            <person name="Xu J."/>
            <person name="St-Pierre B."/>
            <person name="Chen S."/>
            <person name="Sun C."/>
        </authorList>
    </citation>
    <scope>NUCLEOTIDE SEQUENCE [LARGE SCALE GENOMIC DNA]</scope>
</reference>
<comment type="caution">
    <text evidence="1">The sequence shown here is derived from an EMBL/GenBank/DDBJ whole genome shotgun (WGS) entry which is preliminary data.</text>
</comment>
<evidence type="ECO:0000313" key="1">
    <source>
        <dbReference type="EMBL" id="KAI5681476.1"/>
    </source>
</evidence>
<organism evidence="1 2">
    <name type="scientific">Catharanthus roseus</name>
    <name type="common">Madagascar periwinkle</name>
    <name type="synonym">Vinca rosea</name>
    <dbReference type="NCBI Taxonomy" id="4058"/>
    <lineage>
        <taxon>Eukaryota</taxon>
        <taxon>Viridiplantae</taxon>
        <taxon>Streptophyta</taxon>
        <taxon>Embryophyta</taxon>
        <taxon>Tracheophyta</taxon>
        <taxon>Spermatophyta</taxon>
        <taxon>Magnoliopsida</taxon>
        <taxon>eudicotyledons</taxon>
        <taxon>Gunneridae</taxon>
        <taxon>Pentapetalae</taxon>
        <taxon>asterids</taxon>
        <taxon>lamiids</taxon>
        <taxon>Gentianales</taxon>
        <taxon>Apocynaceae</taxon>
        <taxon>Rauvolfioideae</taxon>
        <taxon>Vinceae</taxon>
        <taxon>Catharanthinae</taxon>
        <taxon>Catharanthus</taxon>
    </lineage>
</organism>
<protein>
    <submittedName>
        <fullName evidence="1">Uncharacterized protein</fullName>
    </submittedName>
</protein>
<proteinExistence type="predicted"/>
<evidence type="ECO:0000313" key="2">
    <source>
        <dbReference type="Proteomes" id="UP001060085"/>
    </source>
</evidence>
<keyword evidence="2" id="KW-1185">Reference proteome</keyword>
<accession>A0ACC0C9M5</accession>